<protein>
    <submittedName>
        <fullName evidence="1">Uncharacterized protein</fullName>
    </submittedName>
</protein>
<sequence length="112" mass="12395">MPLPEVFDALIWDIVFDVALEIFARHTSGRLLDQIYDFWSRNAETTPTTTTSTPLKALGTSRLTTAIWAIGTASLMSEPLETLGARIIPHILNSNTVDGEELLYFLTTAITL</sequence>
<keyword evidence="2" id="KW-1185">Reference proteome</keyword>
<dbReference type="EMBL" id="JAVHNR010000010">
    <property type="protein sequence ID" value="KAK6331868.1"/>
    <property type="molecule type" value="Genomic_DNA"/>
</dbReference>
<name>A0AAN8MME5_9PEZI</name>
<accession>A0AAN8MME5</accession>
<evidence type="ECO:0000313" key="1">
    <source>
        <dbReference type="EMBL" id="KAK6331868.1"/>
    </source>
</evidence>
<organism evidence="1 2">
    <name type="scientific">Orbilia javanica</name>
    <dbReference type="NCBI Taxonomy" id="47235"/>
    <lineage>
        <taxon>Eukaryota</taxon>
        <taxon>Fungi</taxon>
        <taxon>Dikarya</taxon>
        <taxon>Ascomycota</taxon>
        <taxon>Pezizomycotina</taxon>
        <taxon>Orbiliomycetes</taxon>
        <taxon>Orbiliales</taxon>
        <taxon>Orbiliaceae</taxon>
        <taxon>Orbilia</taxon>
    </lineage>
</organism>
<comment type="caution">
    <text evidence="1">The sequence shown here is derived from an EMBL/GenBank/DDBJ whole genome shotgun (WGS) entry which is preliminary data.</text>
</comment>
<proteinExistence type="predicted"/>
<gene>
    <name evidence="1" type="ORF">TWF718_002407</name>
</gene>
<evidence type="ECO:0000313" key="2">
    <source>
        <dbReference type="Proteomes" id="UP001313282"/>
    </source>
</evidence>
<reference evidence="1 2" key="1">
    <citation type="submission" date="2019-10" db="EMBL/GenBank/DDBJ databases">
        <authorList>
            <person name="Palmer J.M."/>
        </authorList>
    </citation>
    <scope>NUCLEOTIDE SEQUENCE [LARGE SCALE GENOMIC DNA]</scope>
    <source>
        <strain evidence="1 2">TWF718</strain>
    </source>
</reference>
<dbReference type="AlphaFoldDB" id="A0AAN8MME5"/>
<dbReference type="Proteomes" id="UP001313282">
    <property type="component" value="Unassembled WGS sequence"/>
</dbReference>